<evidence type="ECO:0000313" key="1">
    <source>
        <dbReference type="EMBL" id="CAA9244050.1"/>
    </source>
</evidence>
<accession>A0A6J4I8D1</accession>
<organism evidence="1">
    <name type="scientific">uncultured Chloroflexia bacterium</name>
    <dbReference type="NCBI Taxonomy" id="1672391"/>
    <lineage>
        <taxon>Bacteria</taxon>
        <taxon>Bacillati</taxon>
        <taxon>Chloroflexota</taxon>
        <taxon>Chloroflexia</taxon>
        <taxon>environmental samples</taxon>
    </lineage>
</organism>
<protein>
    <submittedName>
        <fullName evidence="1">Uncharacterized protein</fullName>
    </submittedName>
</protein>
<feature type="non-terminal residue" evidence="1">
    <location>
        <position position="23"/>
    </location>
</feature>
<dbReference type="EMBL" id="CADCTK010000364">
    <property type="protein sequence ID" value="CAA9244050.1"/>
    <property type="molecule type" value="Genomic_DNA"/>
</dbReference>
<name>A0A6J4I8D1_9CHLR</name>
<proteinExistence type="predicted"/>
<feature type="non-terminal residue" evidence="1">
    <location>
        <position position="1"/>
    </location>
</feature>
<sequence>GSCPAFRMRDQGLCWLPLLSKGH</sequence>
<gene>
    <name evidence="1" type="ORF">AVDCRST_MAG26-1581</name>
</gene>
<reference evidence="1" key="1">
    <citation type="submission" date="2020-02" db="EMBL/GenBank/DDBJ databases">
        <authorList>
            <person name="Meier V. D."/>
        </authorList>
    </citation>
    <scope>NUCLEOTIDE SEQUENCE</scope>
    <source>
        <strain evidence="1">AVDCRST_MAG26</strain>
    </source>
</reference>
<dbReference type="AlphaFoldDB" id="A0A6J4I8D1"/>